<dbReference type="Proteomes" id="UP001620626">
    <property type="component" value="Unassembled WGS sequence"/>
</dbReference>
<gene>
    <name evidence="2" type="ORF">niasHT_024095</name>
</gene>
<sequence>MTGLIRDRSRYFSSLPPRVESPFSGVEPLSSVTRHHHGSQIHYHRKLIRQTLERHVAGTRPCDQLSCSESTLDARRALGFVANKCAPLWGDWSFAETTPFSAIVRMGGEGNRASGNDTALARHPSFPDLGRTISPLDTAPRAVHRHSHEHSGFPGLVNHGNTPLARIPTPPPTLGSASTVLSSSTAFTSCMFYSFRQLPIAGETEATTKMAPQQQPSPFNAEHKRKQALEPRRPRSPQRNRLFFSSHNIAKTAHPPHLTHANQPTQNTYD</sequence>
<feature type="region of interest" description="Disordered" evidence="1">
    <location>
        <begin position="147"/>
        <end position="179"/>
    </location>
</feature>
<comment type="caution">
    <text evidence="2">The sequence shown here is derived from an EMBL/GenBank/DDBJ whole genome shotgun (WGS) entry which is preliminary data.</text>
</comment>
<protein>
    <submittedName>
        <fullName evidence="2">Uncharacterized protein</fullName>
    </submittedName>
</protein>
<organism evidence="2 3">
    <name type="scientific">Heterodera trifolii</name>
    <dbReference type="NCBI Taxonomy" id="157864"/>
    <lineage>
        <taxon>Eukaryota</taxon>
        <taxon>Metazoa</taxon>
        <taxon>Ecdysozoa</taxon>
        <taxon>Nematoda</taxon>
        <taxon>Chromadorea</taxon>
        <taxon>Rhabditida</taxon>
        <taxon>Tylenchina</taxon>
        <taxon>Tylenchomorpha</taxon>
        <taxon>Tylenchoidea</taxon>
        <taxon>Heteroderidae</taxon>
        <taxon>Heteroderinae</taxon>
        <taxon>Heterodera</taxon>
    </lineage>
</organism>
<keyword evidence="3" id="KW-1185">Reference proteome</keyword>
<evidence type="ECO:0000313" key="2">
    <source>
        <dbReference type="EMBL" id="KAL3105201.1"/>
    </source>
</evidence>
<feature type="compositionally biased region" description="Polar residues" evidence="1">
    <location>
        <begin position="206"/>
        <end position="218"/>
    </location>
</feature>
<dbReference type="AlphaFoldDB" id="A0ABD2KQN1"/>
<dbReference type="EMBL" id="JBICBT010000690">
    <property type="protein sequence ID" value="KAL3105201.1"/>
    <property type="molecule type" value="Genomic_DNA"/>
</dbReference>
<feature type="compositionally biased region" description="Polar residues" evidence="1">
    <location>
        <begin position="260"/>
        <end position="270"/>
    </location>
</feature>
<name>A0ABD2KQN1_9BILA</name>
<evidence type="ECO:0000313" key="3">
    <source>
        <dbReference type="Proteomes" id="UP001620626"/>
    </source>
</evidence>
<evidence type="ECO:0000256" key="1">
    <source>
        <dbReference type="SAM" id="MobiDB-lite"/>
    </source>
</evidence>
<accession>A0ABD2KQN1</accession>
<proteinExistence type="predicted"/>
<feature type="compositionally biased region" description="Polar residues" evidence="1">
    <location>
        <begin position="237"/>
        <end position="249"/>
    </location>
</feature>
<reference evidence="2 3" key="1">
    <citation type="submission" date="2024-10" db="EMBL/GenBank/DDBJ databases">
        <authorList>
            <person name="Kim D."/>
        </authorList>
    </citation>
    <scope>NUCLEOTIDE SEQUENCE [LARGE SCALE GENOMIC DNA]</scope>
    <source>
        <strain evidence="2">BH-2024</strain>
    </source>
</reference>
<feature type="region of interest" description="Disordered" evidence="1">
    <location>
        <begin position="206"/>
        <end position="270"/>
    </location>
</feature>